<name>A0A084G3V3_PSEDA</name>
<comment type="caution">
    <text evidence="3">The sequence shown here is derived from an EMBL/GenBank/DDBJ whole genome shotgun (WGS) entry which is preliminary data.</text>
</comment>
<dbReference type="GO" id="GO:0008270">
    <property type="term" value="F:zinc ion binding"/>
    <property type="evidence" value="ECO:0007669"/>
    <property type="project" value="UniProtKB-KW"/>
</dbReference>
<feature type="domain" description="C2H2-type" evidence="2">
    <location>
        <begin position="86"/>
        <end position="110"/>
    </location>
</feature>
<keyword evidence="1" id="KW-0863">Zinc-finger</keyword>
<reference evidence="3 4" key="1">
    <citation type="journal article" date="2014" name="Genome Announc.">
        <title>Draft genome sequence of the pathogenic fungus Scedosporium apiospermum.</title>
        <authorList>
            <person name="Vandeputte P."/>
            <person name="Ghamrawi S."/>
            <person name="Rechenmann M."/>
            <person name="Iltis A."/>
            <person name="Giraud S."/>
            <person name="Fleury M."/>
            <person name="Thornton C."/>
            <person name="Delhaes L."/>
            <person name="Meyer W."/>
            <person name="Papon N."/>
            <person name="Bouchara J.P."/>
        </authorList>
    </citation>
    <scope>NUCLEOTIDE SEQUENCE [LARGE SCALE GENOMIC DNA]</scope>
    <source>
        <strain evidence="3 4">IHEM 14462</strain>
    </source>
</reference>
<accession>A0A084G3V3</accession>
<dbReference type="GeneID" id="27725482"/>
<keyword evidence="1" id="KW-0862">Zinc</keyword>
<gene>
    <name evidence="3" type="ORF">SAPIO_CDS6410</name>
</gene>
<protein>
    <recommendedName>
        <fullName evidence="2">C2H2-type domain-containing protein</fullName>
    </recommendedName>
</protein>
<dbReference type="KEGG" id="sapo:SAPIO_CDS6410"/>
<evidence type="ECO:0000259" key="2">
    <source>
        <dbReference type="PROSITE" id="PS50157"/>
    </source>
</evidence>
<dbReference type="OrthoDB" id="6077919at2759"/>
<dbReference type="PROSITE" id="PS00028">
    <property type="entry name" value="ZINC_FINGER_C2H2_1"/>
    <property type="match status" value="1"/>
</dbReference>
<dbReference type="EMBL" id="JOWA01000103">
    <property type="protein sequence ID" value="KEZ42015.1"/>
    <property type="molecule type" value="Genomic_DNA"/>
</dbReference>
<dbReference type="SMART" id="SM00355">
    <property type="entry name" value="ZnF_C2H2"/>
    <property type="match status" value="3"/>
</dbReference>
<keyword evidence="4" id="KW-1185">Reference proteome</keyword>
<dbReference type="Proteomes" id="UP000028545">
    <property type="component" value="Unassembled WGS sequence"/>
</dbReference>
<dbReference type="OMA" id="ALDHWAP"/>
<dbReference type="HOGENOM" id="CLU_075838_0_1_1"/>
<keyword evidence="1" id="KW-0479">Metal-binding</keyword>
<dbReference type="InterPro" id="IPR013087">
    <property type="entry name" value="Znf_C2H2_type"/>
</dbReference>
<organism evidence="3 4">
    <name type="scientific">Pseudallescheria apiosperma</name>
    <name type="common">Scedosporium apiospermum</name>
    <dbReference type="NCBI Taxonomy" id="563466"/>
    <lineage>
        <taxon>Eukaryota</taxon>
        <taxon>Fungi</taxon>
        <taxon>Dikarya</taxon>
        <taxon>Ascomycota</taxon>
        <taxon>Pezizomycotina</taxon>
        <taxon>Sordariomycetes</taxon>
        <taxon>Hypocreomycetidae</taxon>
        <taxon>Microascales</taxon>
        <taxon>Microascaceae</taxon>
        <taxon>Scedosporium</taxon>
    </lineage>
</organism>
<dbReference type="PROSITE" id="PS50157">
    <property type="entry name" value="ZINC_FINGER_C2H2_2"/>
    <property type="match status" value="1"/>
</dbReference>
<dbReference type="Gene3D" id="3.30.160.60">
    <property type="entry name" value="Classic Zinc Finger"/>
    <property type="match status" value="1"/>
</dbReference>
<evidence type="ECO:0000313" key="4">
    <source>
        <dbReference type="Proteomes" id="UP000028545"/>
    </source>
</evidence>
<sequence>MHLNSRVHRGDQISCPFCQRSFVSATGVTHHLESGSCPEAPNLDREKIYRAVRSRDPQGSITKKLLEWNGPSQYTVTDRSWNGYGFECYFCHREFDRLQSLNQHVNSPAHQQNLYHCPNRGCGLDFKTLASTINHLESESCGFMRFEAVQRNMGDLISSNRRLTF</sequence>
<dbReference type="RefSeq" id="XP_016641814.1">
    <property type="nucleotide sequence ID" value="XM_016788523.1"/>
</dbReference>
<dbReference type="VEuPathDB" id="FungiDB:SAPIO_CDS6410"/>
<evidence type="ECO:0000256" key="1">
    <source>
        <dbReference type="PROSITE-ProRule" id="PRU00042"/>
    </source>
</evidence>
<evidence type="ECO:0000313" key="3">
    <source>
        <dbReference type="EMBL" id="KEZ42015.1"/>
    </source>
</evidence>
<proteinExistence type="predicted"/>
<dbReference type="AlphaFoldDB" id="A0A084G3V3"/>